<proteinExistence type="predicted"/>
<evidence type="ECO:0000313" key="1">
    <source>
        <dbReference type="EMBL" id="KAL3516420.1"/>
    </source>
</evidence>
<comment type="caution">
    <text evidence="1">The sequence shown here is derived from an EMBL/GenBank/DDBJ whole genome shotgun (WGS) entry which is preliminary data.</text>
</comment>
<protein>
    <submittedName>
        <fullName evidence="1">Uncharacterized protein</fullName>
    </submittedName>
</protein>
<dbReference type="Proteomes" id="UP001630127">
    <property type="component" value="Unassembled WGS sequence"/>
</dbReference>
<reference evidence="1 2" key="1">
    <citation type="submission" date="2024-11" db="EMBL/GenBank/DDBJ databases">
        <title>A near-complete genome assembly of Cinchona calisaya.</title>
        <authorList>
            <person name="Lian D.C."/>
            <person name="Zhao X.W."/>
            <person name="Wei L."/>
        </authorList>
    </citation>
    <scope>NUCLEOTIDE SEQUENCE [LARGE SCALE GENOMIC DNA]</scope>
    <source>
        <tissue evidence="1">Nenye</tissue>
    </source>
</reference>
<dbReference type="AlphaFoldDB" id="A0ABD2ZDS7"/>
<name>A0ABD2ZDS7_9GENT</name>
<gene>
    <name evidence="1" type="ORF">ACH5RR_023322</name>
</gene>
<accession>A0ABD2ZDS7</accession>
<sequence>MLSISSFTAAKISMAFESRQGSSENVPMGKDFYLGDFMLTDNPTKKVVKRIHRVQKNTAAQSNPEEDVAISCGSISAILYPLNTQQEVEEAEKILRRERLLILLFKRVGLLLRLRS</sequence>
<evidence type="ECO:0000313" key="2">
    <source>
        <dbReference type="Proteomes" id="UP001630127"/>
    </source>
</evidence>
<dbReference type="EMBL" id="JBJUIK010000010">
    <property type="protein sequence ID" value="KAL3516420.1"/>
    <property type="molecule type" value="Genomic_DNA"/>
</dbReference>
<keyword evidence="2" id="KW-1185">Reference proteome</keyword>
<organism evidence="1 2">
    <name type="scientific">Cinchona calisaya</name>
    <dbReference type="NCBI Taxonomy" id="153742"/>
    <lineage>
        <taxon>Eukaryota</taxon>
        <taxon>Viridiplantae</taxon>
        <taxon>Streptophyta</taxon>
        <taxon>Embryophyta</taxon>
        <taxon>Tracheophyta</taxon>
        <taxon>Spermatophyta</taxon>
        <taxon>Magnoliopsida</taxon>
        <taxon>eudicotyledons</taxon>
        <taxon>Gunneridae</taxon>
        <taxon>Pentapetalae</taxon>
        <taxon>asterids</taxon>
        <taxon>lamiids</taxon>
        <taxon>Gentianales</taxon>
        <taxon>Rubiaceae</taxon>
        <taxon>Cinchonoideae</taxon>
        <taxon>Cinchoneae</taxon>
        <taxon>Cinchona</taxon>
    </lineage>
</organism>